<protein>
    <recommendedName>
        <fullName evidence="2">Heterokaryon incompatibility domain-containing protein</fullName>
    </recommendedName>
</protein>
<accession>A0A9N9UE25</accession>
<reference evidence="3" key="1">
    <citation type="submission" date="2021-10" db="EMBL/GenBank/DDBJ databases">
        <authorList>
            <person name="Piombo E."/>
        </authorList>
    </citation>
    <scope>NUCLEOTIDE SEQUENCE</scope>
</reference>
<evidence type="ECO:0000313" key="4">
    <source>
        <dbReference type="Proteomes" id="UP000754883"/>
    </source>
</evidence>
<feature type="compositionally biased region" description="Basic and acidic residues" evidence="1">
    <location>
        <begin position="1"/>
        <end position="12"/>
    </location>
</feature>
<feature type="region of interest" description="Disordered" evidence="1">
    <location>
        <begin position="1"/>
        <end position="20"/>
    </location>
</feature>
<organism evidence="3 4">
    <name type="scientific">Clonostachys byssicola</name>
    <dbReference type="NCBI Taxonomy" id="160290"/>
    <lineage>
        <taxon>Eukaryota</taxon>
        <taxon>Fungi</taxon>
        <taxon>Dikarya</taxon>
        <taxon>Ascomycota</taxon>
        <taxon>Pezizomycotina</taxon>
        <taxon>Sordariomycetes</taxon>
        <taxon>Hypocreomycetidae</taxon>
        <taxon>Hypocreales</taxon>
        <taxon>Bionectriaceae</taxon>
        <taxon>Clonostachys</taxon>
    </lineage>
</organism>
<dbReference type="InterPro" id="IPR010730">
    <property type="entry name" value="HET"/>
</dbReference>
<gene>
    <name evidence="3" type="ORF">CBYS24578_00013666</name>
</gene>
<proteinExistence type="predicted"/>
<dbReference type="InterPro" id="IPR052895">
    <property type="entry name" value="HetReg/Transcr_Mod"/>
</dbReference>
<dbReference type="Pfam" id="PF06985">
    <property type="entry name" value="HET"/>
    <property type="match status" value="1"/>
</dbReference>
<dbReference type="AlphaFoldDB" id="A0A9N9UE25"/>
<dbReference type="Pfam" id="PF26639">
    <property type="entry name" value="Het-6_barrel"/>
    <property type="match status" value="1"/>
</dbReference>
<feature type="domain" description="Heterokaryon incompatibility" evidence="2">
    <location>
        <begin position="150"/>
        <end position="311"/>
    </location>
</feature>
<dbReference type="EMBL" id="CABFNO020001407">
    <property type="protein sequence ID" value="CAG9987024.1"/>
    <property type="molecule type" value="Genomic_DNA"/>
</dbReference>
<evidence type="ECO:0000259" key="2">
    <source>
        <dbReference type="Pfam" id="PF06985"/>
    </source>
</evidence>
<evidence type="ECO:0000313" key="3">
    <source>
        <dbReference type="EMBL" id="CAG9987024.1"/>
    </source>
</evidence>
<keyword evidence="4" id="KW-1185">Reference proteome</keyword>
<comment type="caution">
    <text evidence="3">The sequence shown here is derived from an EMBL/GenBank/DDBJ whole genome shotgun (WGS) entry which is preliminary data.</text>
</comment>
<name>A0A9N9UE25_9HYPO</name>
<dbReference type="Proteomes" id="UP000754883">
    <property type="component" value="Unassembled WGS sequence"/>
</dbReference>
<dbReference type="PANTHER" id="PTHR24148:SF64">
    <property type="entry name" value="HETEROKARYON INCOMPATIBILITY DOMAIN-CONTAINING PROTEIN"/>
    <property type="match status" value="1"/>
</dbReference>
<sequence length="715" mass="80905">MIPEFGREDVRQRGKTAPAGARTPVSIRYSSYGGKEHGSAGSTNPPLRGFRGYWKIYSALAVPVNLILLFVYEPLRDAGVFDAAVSSTIFRFIPPKRVKPASSGNVDERPLYQPITRADEIRLIVLDPGAPGDALTCRLINVRQSWRTRYEALSYTWGDPSVTRPLSCSGHTIDITVSLHDALTDLRHRRRRRLLWVDAVCINQTDNDEKGQQVKLMGSIYSRARRVLIYLGKSDEGVAGAAKDIRWLDWKFMPLHIQRYSTRLAAFGLPGTLIHERLPKMKPIRSDNFNWGNVINLLRRPWFERTWIIQEAILAKRAWVIYGDQSIPWAMLERVVVAMDAYKGLVAPIPDYKMIEDAAAGVHMIRSARRDRHQFVVTPDMQLFLWLTQKWRKLNEYSKLLDLILDCRKFACTNPRDKIYGMLGVTNQDTSHELLHPNYDLSPQEVYRNFVMWDILHNKSLRVLGCSWDKTAPEQISSWIPDFTRLDKYHHLMRLENRASFHAGGDSQIAARLSPDGSVLHLKGKVVDRLHVVGNHMLGSRWEASVDRLTYLMIREAVAIWKATQKRLESRIRVHEDDEGLGKNAFVRALVGDRTDFGRKATLVFLNNVSHMVREMGSSKGAVGSSHNRTLEAFLTIAMSRRFAATELGMIGYVPKAAVPGDLVVVFYGSSVPSVVRLDGEGKTTLVGECYIHGIMDGEAMGASYGAKEVEFALH</sequence>
<evidence type="ECO:0000256" key="1">
    <source>
        <dbReference type="SAM" id="MobiDB-lite"/>
    </source>
</evidence>
<dbReference type="OrthoDB" id="5153494at2759"/>
<dbReference type="PANTHER" id="PTHR24148">
    <property type="entry name" value="ANKYRIN REPEAT DOMAIN-CONTAINING PROTEIN 39 HOMOLOG-RELATED"/>
    <property type="match status" value="1"/>
</dbReference>